<dbReference type="InterPro" id="IPR036890">
    <property type="entry name" value="HATPase_C_sf"/>
</dbReference>
<dbReference type="InterPro" id="IPR000700">
    <property type="entry name" value="PAS-assoc_C"/>
</dbReference>
<dbReference type="InterPro" id="IPR003594">
    <property type="entry name" value="HATPase_dom"/>
</dbReference>
<dbReference type="CDD" id="cd00130">
    <property type="entry name" value="PAS"/>
    <property type="match status" value="1"/>
</dbReference>
<dbReference type="Gene3D" id="1.10.287.130">
    <property type="match status" value="1"/>
</dbReference>
<dbReference type="InterPro" id="IPR000014">
    <property type="entry name" value="PAS"/>
</dbReference>
<dbReference type="PROSITE" id="PS50113">
    <property type="entry name" value="PAC"/>
    <property type="match status" value="1"/>
</dbReference>
<dbReference type="Pfam" id="PF13426">
    <property type="entry name" value="PAS_9"/>
    <property type="match status" value="1"/>
</dbReference>
<dbReference type="InterPro" id="IPR005467">
    <property type="entry name" value="His_kinase_dom"/>
</dbReference>
<evidence type="ECO:0000259" key="7">
    <source>
        <dbReference type="PROSITE" id="PS50113"/>
    </source>
</evidence>
<reference evidence="8 9" key="1">
    <citation type="journal article" date="2019" name="Int. J. Syst. Evol. Microbiol.">
        <title>The Global Catalogue of Microorganisms (GCM) 10K type strain sequencing project: providing services to taxonomists for standard genome sequencing and annotation.</title>
        <authorList>
            <consortium name="The Broad Institute Genomics Platform"/>
            <consortium name="The Broad Institute Genome Sequencing Center for Infectious Disease"/>
            <person name="Wu L."/>
            <person name="Ma J."/>
        </authorList>
    </citation>
    <scope>NUCLEOTIDE SEQUENCE [LARGE SCALE GENOMIC DNA]</scope>
    <source>
        <strain evidence="8 9">CGMCC 1.10593</strain>
    </source>
</reference>
<dbReference type="Pfam" id="PF08448">
    <property type="entry name" value="PAS_4"/>
    <property type="match status" value="1"/>
</dbReference>
<evidence type="ECO:0000313" key="8">
    <source>
        <dbReference type="EMBL" id="MFD1640625.1"/>
    </source>
</evidence>
<evidence type="ECO:0000256" key="1">
    <source>
        <dbReference type="ARBA" id="ARBA00000085"/>
    </source>
</evidence>
<dbReference type="SMART" id="SM00086">
    <property type="entry name" value="PAC"/>
    <property type="match status" value="2"/>
</dbReference>
<dbReference type="EMBL" id="JBHUDM010000001">
    <property type="protein sequence ID" value="MFD1640625.1"/>
    <property type="molecule type" value="Genomic_DNA"/>
</dbReference>
<dbReference type="Gene3D" id="3.30.565.10">
    <property type="entry name" value="Histidine kinase-like ATPase, C-terminal domain"/>
    <property type="match status" value="1"/>
</dbReference>
<dbReference type="AlphaFoldDB" id="A0ABD6D5A8"/>
<dbReference type="SMART" id="SM00388">
    <property type="entry name" value="HisKA"/>
    <property type="match status" value="1"/>
</dbReference>
<evidence type="ECO:0000256" key="4">
    <source>
        <dbReference type="ARBA" id="ARBA00022679"/>
    </source>
</evidence>
<keyword evidence="4" id="KW-0808">Transferase</keyword>
<comment type="catalytic activity">
    <reaction evidence="1">
        <text>ATP + protein L-histidine = ADP + protein N-phospho-L-histidine.</text>
        <dbReference type="EC" id="2.7.13.3"/>
    </reaction>
</comment>
<dbReference type="InterPro" id="IPR035965">
    <property type="entry name" value="PAS-like_dom_sf"/>
</dbReference>
<dbReference type="InterPro" id="IPR052162">
    <property type="entry name" value="Sensor_kinase/Photoreceptor"/>
</dbReference>
<dbReference type="GO" id="GO:0004673">
    <property type="term" value="F:protein histidine kinase activity"/>
    <property type="evidence" value="ECO:0007669"/>
    <property type="project" value="UniProtKB-EC"/>
</dbReference>
<keyword evidence="3" id="KW-0597">Phosphoprotein</keyword>
<dbReference type="SUPFAM" id="SSF55785">
    <property type="entry name" value="PYP-like sensor domain (PAS domain)"/>
    <property type="match status" value="2"/>
</dbReference>
<dbReference type="Pfam" id="PF02518">
    <property type="entry name" value="HATPase_c"/>
    <property type="match status" value="1"/>
</dbReference>
<dbReference type="EC" id="2.7.13.3" evidence="2"/>
<dbReference type="SUPFAM" id="SSF55874">
    <property type="entry name" value="ATPase domain of HSP90 chaperone/DNA topoisomerase II/histidine kinase"/>
    <property type="match status" value="1"/>
</dbReference>
<keyword evidence="5" id="KW-0418">Kinase</keyword>
<feature type="domain" description="PAC" evidence="7">
    <location>
        <begin position="211"/>
        <end position="263"/>
    </location>
</feature>
<dbReference type="RefSeq" id="WP_256394327.1">
    <property type="nucleotide sequence ID" value="NZ_JANHDJ010000001.1"/>
</dbReference>
<sequence>MTDGTAPHSNHRAAESTLGAFAPYPYHSLDDDGVVRAVNDAWLDTLGYDRVAVEGTWFGEFLTAPSTETFETRLETLDAEGTIDNLDLELLRADGGTLMGSFSARGEVDSEADTDPVRTHWQFSDITEQARAESETEQARSLLGDVMEAVPHPLYVIDAETYTIEQANAAAAVTEGSTCYEMTHDREEPCHEGTATSPCPLESIRESHEPTTVEHTHYDAEGTEQVHEVHAAPTVDADGEVERIVESIIDITERAAYEQHLKQQRDDLDVLNQVLRHDMRNDLQLVLAYSEMLEDVVPPEQADYLETVIESAQHAVELTTTARDMSDLLLDKGEETGRASLRSALETELDKLRSTYTDAEITVEGTIPDATVTGNDLLNSVFRNLLKNAIQHNDKPVPAVTVSVTDREDVVTVEIADNGPGVPDHQKDEIFGKGEKGLESAGTGIGLYLVQTLVGNYGGEIDVHDNDPEGAVFSVTLPRADDADT</sequence>
<organism evidence="8 9">
    <name type="scientific">Halohasta litorea</name>
    <dbReference type="NCBI Taxonomy" id="869891"/>
    <lineage>
        <taxon>Archaea</taxon>
        <taxon>Methanobacteriati</taxon>
        <taxon>Methanobacteriota</taxon>
        <taxon>Stenosarchaea group</taxon>
        <taxon>Halobacteria</taxon>
        <taxon>Halobacteriales</taxon>
        <taxon>Haloferacaceae</taxon>
        <taxon>Halohasta</taxon>
    </lineage>
</organism>
<keyword evidence="8" id="KW-0547">Nucleotide-binding</keyword>
<name>A0ABD6D5A8_9EURY</name>
<dbReference type="Proteomes" id="UP001597052">
    <property type="component" value="Unassembled WGS sequence"/>
</dbReference>
<keyword evidence="8" id="KW-0067">ATP-binding</keyword>
<evidence type="ECO:0000256" key="3">
    <source>
        <dbReference type="ARBA" id="ARBA00022553"/>
    </source>
</evidence>
<evidence type="ECO:0000259" key="6">
    <source>
        <dbReference type="PROSITE" id="PS50109"/>
    </source>
</evidence>
<comment type="caution">
    <text evidence="8">The sequence shown here is derived from an EMBL/GenBank/DDBJ whole genome shotgun (WGS) entry which is preliminary data.</text>
</comment>
<dbReference type="PROSITE" id="PS50109">
    <property type="entry name" value="HIS_KIN"/>
    <property type="match status" value="1"/>
</dbReference>
<feature type="domain" description="Histidine kinase" evidence="6">
    <location>
        <begin position="274"/>
        <end position="481"/>
    </location>
</feature>
<dbReference type="SMART" id="SM00387">
    <property type="entry name" value="HATPase_c"/>
    <property type="match status" value="1"/>
</dbReference>
<dbReference type="InterPro" id="IPR003661">
    <property type="entry name" value="HisK_dim/P_dom"/>
</dbReference>
<dbReference type="InterPro" id="IPR013656">
    <property type="entry name" value="PAS_4"/>
</dbReference>
<gene>
    <name evidence="8" type="ORF">ACFSBW_01875</name>
</gene>
<evidence type="ECO:0000256" key="5">
    <source>
        <dbReference type="ARBA" id="ARBA00022777"/>
    </source>
</evidence>
<dbReference type="InterPro" id="IPR001610">
    <property type="entry name" value="PAC"/>
</dbReference>
<dbReference type="SUPFAM" id="SSF47384">
    <property type="entry name" value="Homodimeric domain of signal transducing histidine kinase"/>
    <property type="match status" value="1"/>
</dbReference>
<dbReference type="Gene3D" id="3.30.450.20">
    <property type="entry name" value="PAS domain"/>
    <property type="match status" value="2"/>
</dbReference>
<dbReference type="InterPro" id="IPR004358">
    <property type="entry name" value="Sig_transdc_His_kin-like_C"/>
</dbReference>
<accession>A0ABD6D5A8</accession>
<proteinExistence type="predicted"/>
<dbReference type="CDD" id="cd00082">
    <property type="entry name" value="HisKA"/>
    <property type="match status" value="1"/>
</dbReference>
<evidence type="ECO:0000256" key="2">
    <source>
        <dbReference type="ARBA" id="ARBA00012438"/>
    </source>
</evidence>
<dbReference type="PRINTS" id="PR00344">
    <property type="entry name" value="BCTRLSENSOR"/>
</dbReference>
<dbReference type="Pfam" id="PF00512">
    <property type="entry name" value="HisKA"/>
    <property type="match status" value="1"/>
</dbReference>
<protein>
    <recommendedName>
        <fullName evidence="2">histidine kinase</fullName>
        <ecNumber evidence="2">2.7.13.3</ecNumber>
    </recommendedName>
</protein>
<dbReference type="InterPro" id="IPR036097">
    <property type="entry name" value="HisK_dim/P_sf"/>
</dbReference>
<evidence type="ECO:0000313" key="9">
    <source>
        <dbReference type="Proteomes" id="UP001597052"/>
    </source>
</evidence>
<keyword evidence="9" id="KW-1185">Reference proteome</keyword>
<dbReference type="PANTHER" id="PTHR43304:SF1">
    <property type="entry name" value="PAC DOMAIN-CONTAINING PROTEIN"/>
    <property type="match status" value="1"/>
</dbReference>
<dbReference type="GO" id="GO:0005524">
    <property type="term" value="F:ATP binding"/>
    <property type="evidence" value="ECO:0007669"/>
    <property type="project" value="UniProtKB-KW"/>
</dbReference>
<dbReference type="PANTHER" id="PTHR43304">
    <property type="entry name" value="PHYTOCHROME-LIKE PROTEIN CPH1"/>
    <property type="match status" value="1"/>
</dbReference>